<evidence type="ECO:0000313" key="2">
    <source>
        <dbReference type="WBParaSite" id="Csp11.Scaffold630.g17365.t1"/>
    </source>
</evidence>
<accession>A0A1I7UM72</accession>
<protein>
    <submittedName>
        <fullName evidence="2">CUB domain-containing protein</fullName>
    </submittedName>
</protein>
<name>A0A1I7UM72_9PELO</name>
<dbReference type="AlphaFoldDB" id="A0A1I7UM72"/>
<sequence length="333" mass="36855">MFLFIDLVSKPGEKAVLLNRSDVDNGLKSTIFDLQCVKSCGCFWSSSFREAIRFLLPLLCRPVTPLVVRLEAFGVNGQSLEIRIVRHHVDLVLHSTTQDHVYHKELDVTALETLLRTCCIPYVPMISNGSYICGPIPTDKSSTTTACCPTGGLLSPWSYYGRNDANTLWIRTRECLTSDIGCACTDSLSESVTACPCPATMTNIGSICDNSNYEANQFVQIVVNDTKCEATVQLQATNYINSGNSDKVIYCNHDGNYTSYGTPIILFQMSPNETKAKTCDFDRPFDCSIVSATAASHPSVPVSFTCDLTSNTWQYDYNGWHVTGYNQPQLLYT</sequence>
<dbReference type="STRING" id="1561998.A0A1I7UM72"/>
<dbReference type="WBParaSite" id="Csp11.Scaffold630.g17365.t1">
    <property type="protein sequence ID" value="Csp11.Scaffold630.g17365.t1"/>
    <property type="gene ID" value="Csp11.Scaffold630.g17365"/>
</dbReference>
<keyword evidence="1" id="KW-1185">Reference proteome</keyword>
<dbReference type="PANTHER" id="PTHR31936:SF5">
    <property type="entry name" value="VENOM PROTEIN"/>
    <property type="match status" value="1"/>
</dbReference>
<dbReference type="Proteomes" id="UP000095282">
    <property type="component" value="Unplaced"/>
</dbReference>
<reference evidence="2" key="1">
    <citation type="submission" date="2016-11" db="UniProtKB">
        <authorList>
            <consortium name="WormBaseParasite"/>
        </authorList>
    </citation>
    <scope>IDENTIFICATION</scope>
</reference>
<dbReference type="PANTHER" id="PTHR31936">
    <property type="entry name" value="PROTEIN CBG18744"/>
    <property type="match status" value="1"/>
</dbReference>
<proteinExistence type="predicted"/>
<organism evidence="1 2">
    <name type="scientific">Caenorhabditis tropicalis</name>
    <dbReference type="NCBI Taxonomy" id="1561998"/>
    <lineage>
        <taxon>Eukaryota</taxon>
        <taxon>Metazoa</taxon>
        <taxon>Ecdysozoa</taxon>
        <taxon>Nematoda</taxon>
        <taxon>Chromadorea</taxon>
        <taxon>Rhabditida</taxon>
        <taxon>Rhabditina</taxon>
        <taxon>Rhabditomorpha</taxon>
        <taxon>Rhabditoidea</taxon>
        <taxon>Rhabditidae</taxon>
        <taxon>Peloderinae</taxon>
        <taxon>Caenorhabditis</taxon>
    </lineage>
</organism>
<evidence type="ECO:0000313" key="1">
    <source>
        <dbReference type="Proteomes" id="UP000095282"/>
    </source>
</evidence>